<dbReference type="STRING" id="161899.CSING_06405"/>
<protein>
    <submittedName>
        <fullName evidence="3">S1 family peptidase</fullName>
    </submittedName>
</protein>
<organism evidence="2 4">
    <name type="scientific">Corynebacterium singulare</name>
    <dbReference type="NCBI Taxonomy" id="161899"/>
    <lineage>
        <taxon>Bacteria</taxon>
        <taxon>Bacillati</taxon>
        <taxon>Actinomycetota</taxon>
        <taxon>Actinomycetes</taxon>
        <taxon>Mycobacteriales</taxon>
        <taxon>Corynebacteriaceae</taxon>
        <taxon>Corynebacterium</taxon>
    </lineage>
</organism>
<sequence>MTTRLTSRFLAAAGSCALALGIAAAPVAAETTVQLTQGQKIITSDGAECSVGYVESTRAWTSAHCALDGGQVYTDSGQHVGTLRWFSPSGAASHDLAYIQFAAGTSSGGNPLTGDGMAPPPGEGATVCMDGRYAGRQCGPTVRGPGVFPGMHYASGFSLSPGDSGGPVSLEGHAGVVGIYQGITEANRNGRKVIFSNYARMPYADELERLPHQGFVPRRPKREPANLVRVVQERAEAFSSTSSKGPEGLRGLIFSIGLGVVASRLPLLPSLSSPS</sequence>
<dbReference type="HOGENOM" id="CLU_1040960_0_0_11"/>
<evidence type="ECO:0000313" key="3">
    <source>
        <dbReference type="EMBL" id="MCG7275328.1"/>
    </source>
</evidence>
<evidence type="ECO:0000256" key="1">
    <source>
        <dbReference type="SAM" id="SignalP"/>
    </source>
</evidence>
<keyword evidence="1" id="KW-0732">Signal</keyword>
<dbReference type="InterPro" id="IPR043504">
    <property type="entry name" value="Peptidase_S1_PA_chymotrypsin"/>
</dbReference>
<dbReference type="RefSeq" id="WP_201773973.1">
    <property type="nucleotide sequence ID" value="NZ_CP010827.1"/>
</dbReference>
<feature type="chain" id="PRO_5039395824" evidence="1">
    <location>
        <begin position="29"/>
        <end position="275"/>
    </location>
</feature>
<reference evidence="2 4" key="1">
    <citation type="journal article" date="2015" name="Genome Announc.">
        <title>Complete Genome Sequence and Annotation of Corynebacterium singulare DSM 44357, Isolated from a Human Semen Specimen.</title>
        <authorList>
            <person name="Merten M."/>
            <person name="Brinkrolf K."/>
            <person name="Albersmeier A."/>
            <person name="Kutter Y."/>
            <person name="Ruckert C."/>
            <person name="Tauch A."/>
        </authorList>
    </citation>
    <scope>NUCLEOTIDE SEQUENCE [LARGE SCALE GENOMIC DNA]</scope>
    <source>
        <strain evidence="2">IBS B52218</strain>
    </source>
</reference>
<dbReference type="SUPFAM" id="SSF50494">
    <property type="entry name" value="Trypsin-like serine proteases"/>
    <property type="match status" value="1"/>
</dbReference>
<evidence type="ECO:0000313" key="5">
    <source>
        <dbReference type="Proteomes" id="UP001521911"/>
    </source>
</evidence>
<dbReference type="Proteomes" id="UP000031890">
    <property type="component" value="Chromosome"/>
</dbReference>
<proteinExistence type="predicted"/>
<feature type="signal peptide" evidence="1">
    <location>
        <begin position="1"/>
        <end position="28"/>
    </location>
</feature>
<dbReference type="Proteomes" id="UP001521911">
    <property type="component" value="Unassembled WGS sequence"/>
</dbReference>
<keyword evidence="5" id="KW-1185">Reference proteome</keyword>
<dbReference type="KEGG" id="csx:CSING_06405"/>
<evidence type="ECO:0000313" key="2">
    <source>
        <dbReference type="EMBL" id="AJI78813.1"/>
    </source>
</evidence>
<dbReference type="AlphaFoldDB" id="A0A0B6EVE6"/>
<dbReference type="EMBL" id="JAKRDF010000002">
    <property type="protein sequence ID" value="MCG7275328.1"/>
    <property type="molecule type" value="Genomic_DNA"/>
</dbReference>
<accession>A0A0B6EVE6</accession>
<dbReference type="InterPro" id="IPR009003">
    <property type="entry name" value="Peptidase_S1_PA"/>
</dbReference>
<dbReference type="EMBL" id="CP010827">
    <property type="protein sequence ID" value="AJI78813.1"/>
    <property type="molecule type" value="Genomic_DNA"/>
</dbReference>
<reference evidence="3 5" key="2">
    <citation type="submission" date="2022-02" db="EMBL/GenBank/DDBJ databases">
        <title>Uncovering new skin microbiome diversity through culturing and metagenomics.</title>
        <authorList>
            <person name="Conlan S."/>
            <person name="Deming C."/>
            <person name="Nisc Comparative Sequencing Program N."/>
            <person name="Segre J.A."/>
        </authorList>
    </citation>
    <scope>NUCLEOTIDE SEQUENCE [LARGE SCALE GENOMIC DNA]</scope>
    <source>
        <strain evidence="3 5">ACRQV</strain>
    </source>
</reference>
<gene>
    <name evidence="2" type="ORF">CSING_06405</name>
    <name evidence="3" type="ORF">MHK08_02390</name>
</gene>
<dbReference type="Gene3D" id="2.40.10.10">
    <property type="entry name" value="Trypsin-like serine proteases"/>
    <property type="match status" value="2"/>
</dbReference>
<name>A0A0B6EVE6_9CORY</name>
<evidence type="ECO:0000313" key="4">
    <source>
        <dbReference type="Proteomes" id="UP000031890"/>
    </source>
</evidence>